<dbReference type="PANTHER" id="PTHR43991:SF12">
    <property type="entry name" value="WD REPEAT PROTEIN (AFU_ORTHOLOGUE AFUA_8G05640)"/>
    <property type="match status" value="1"/>
</dbReference>
<dbReference type="InterPro" id="IPR001680">
    <property type="entry name" value="WD40_rpt"/>
</dbReference>
<dbReference type="InterPro" id="IPR015943">
    <property type="entry name" value="WD40/YVTN_repeat-like_dom_sf"/>
</dbReference>
<evidence type="ECO:0000256" key="1">
    <source>
        <dbReference type="PROSITE-ProRule" id="PRU00221"/>
    </source>
</evidence>
<keyword evidence="4" id="KW-1185">Reference proteome</keyword>
<organism evidence="3 4">
    <name type="scientific">Byssothecium circinans</name>
    <dbReference type="NCBI Taxonomy" id="147558"/>
    <lineage>
        <taxon>Eukaryota</taxon>
        <taxon>Fungi</taxon>
        <taxon>Dikarya</taxon>
        <taxon>Ascomycota</taxon>
        <taxon>Pezizomycotina</taxon>
        <taxon>Dothideomycetes</taxon>
        <taxon>Pleosporomycetidae</taxon>
        <taxon>Pleosporales</taxon>
        <taxon>Massarineae</taxon>
        <taxon>Massarinaceae</taxon>
        <taxon>Byssothecium</taxon>
    </lineage>
</organism>
<protein>
    <submittedName>
        <fullName evidence="3">WD40 repeat-like protein</fullName>
    </submittedName>
</protein>
<evidence type="ECO:0000313" key="3">
    <source>
        <dbReference type="EMBL" id="KAF1959214.1"/>
    </source>
</evidence>
<dbReference type="PROSITE" id="PS50082">
    <property type="entry name" value="WD_REPEATS_2"/>
    <property type="match status" value="1"/>
</dbReference>
<feature type="region of interest" description="Disordered" evidence="2">
    <location>
        <begin position="1"/>
        <end position="23"/>
    </location>
</feature>
<dbReference type="SMART" id="SM00320">
    <property type="entry name" value="WD40"/>
    <property type="match status" value="1"/>
</dbReference>
<dbReference type="PROSITE" id="PS50294">
    <property type="entry name" value="WD_REPEATS_REGION"/>
    <property type="match status" value="1"/>
</dbReference>
<sequence length="514" mass="57264">MEQLPTPPLSTAPPAIPDTLALPLPNSGHQGWAPSFVDHLSIQDSAAFEDIESFLLYFPAQHLRKTAFLSSDRADQKSAINKEDLDGEKCDFQGMDWTECTSRSNIRSKRAAYERSRLQTKIYEGHGMSHTHQLRNRDNFFSFRRMNTTHRAHCPHFQLRNVMTATSRNDVFYATRDALLRTDAQGSPAVPIINLNKQKVNGNKSQITTLAAQNDVLVAGGFEGDYMITDLTSGLDTRAHFGLIKDWAPDAKSYIANHVHLFPSRSSYAPQAVLCSNDSRLRVLDCMTDTFRYTFAYPSAVNCSATSPDGRMRVVVGDFQETFITNAETGLPFETLSAHVDDAFACAWADDGIHVATAAQDSTIVVWDARFWRRPLTVMPSELSIPRVLKFSPVGSGPRVLIAAEADDYVNIINAQTWDSKQVFDFFGPMAGVSMTPDGQSLFIANTERRFGGLIELERTQWGGTTCAKLRDDAFYDEEYIDWSGDGEMNVDMRVSGGWNERARRGLGLGDLVV</sequence>
<feature type="repeat" description="WD" evidence="1">
    <location>
        <begin position="336"/>
        <end position="368"/>
    </location>
</feature>
<evidence type="ECO:0000256" key="2">
    <source>
        <dbReference type="SAM" id="MobiDB-lite"/>
    </source>
</evidence>
<dbReference type="SUPFAM" id="SSF50978">
    <property type="entry name" value="WD40 repeat-like"/>
    <property type="match status" value="1"/>
</dbReference>
<dbReference type="PANTHER" id="PTHR43991">
    <property type="entry name" value="WD REPEAT PROTEIN (AFU_ORTHOLOGUE AFUA_8G05640)-RELATED"/>
    <property type="match status" value="1"/>
</dbReference>
<feature type="compositionally biased region" description="Pro residues" evidence="2">
    <location>
        <begin position="1"/>
        <end position="16"/>
    </location>
</feature>
<keyword evidence="1" id="KW-0853">WD repeat</keyword>
<reference evidence="3" key="1">
    <citation type="journal article" date="2020" name="Stud. Mycol.">
        <title>101 Dothideomycetes genomes: a test case for predicting lifestyles and emergence of pathogens.</title>
        <authorList>
            <person name="Haridas S."/>
            <person name="Albert R."/>
            <person name="Binder M."/>
            <person name="Bloem J."/>
            <person name="Labutti K."/>
            <person name="Salamov A."/>
            <person name="Andreopoulos B."/>
            <person name="Baker S."/>
            <person name="Barry K."/>
            <person name="Bills G."/>
            <person name="Bluhm B."/>
            <person name="Cannon C."/>
            <person name="Castanera R."/>
            <person name="Culley D."/>
            <person name="Daum C."/>
            <person name="Ezra D."/>
            <person name="Gonzalez J."/>
            <person name="Henrissat B."/>
            <person name="Kuo A."/>
            <person name="Liang C."/>
            <person name="Lipzen A."/>
            <person name="Lutzoni F."/>
            <person name="Magnuson J."/>
            <person name="Mondo S."/>
            <person name="Nolan M."/>
            <person name="Ohm R."/>
            <person name="Pangilinan J."/>
            <person name="Park H.-J."/>
            <person name="Ramirez L."/>
            <person name="Alfaro M."/>
            <person name="Sun H."/>
            <person name="Tritt A."/>
            <person name="Yoshinaga Y."/>
            <person name="Zwiers L.-H."/>
            <person name="Turgeon B."/>
            <person name="Goodwin S."/>
            <person name="Spatafora J."/>
            <person name="Crous P."/>
            <person name="Grigoriev I."/>
        </authorList>
    </citation>
    <scope>NUCLEOTIDE SEQUENCE</scope>
    <source>
        <strain evidence="3">CBS 675.92</strain>
    </source>
</reference>
<dbReference type="OrthoDB" id="20669at2759"/>
<dbReference type="AlphaFoldDB" id="A0A6A5U3I0"/>
<dbReference type="EMBL" id="ML976985">
    <property type="protein sequence ID" value="KAF1959214.1"/>
    <property type="molecule type" value="Genomic_DNA"/>
</dbReference>
<name>A0A6A5U3I0_9PLEO</name>
<gene>
    <name evidence="3" type="ORF">CC80DRAFT_407452</name>
</gene>
<dbReference type="InterPro" id="IPR036322">
    <property type="entry name" value="WD40_repeat_dom_sf"/>
</dbReference>
<evidence type="ECO:0000313" key="4">
    <source>
        <dbReference type="Proteomes" id="UP000800035"/>
    </source>
</evidence>
<dbReference type="Gene3D" id="2.130.10.10">
    <property type="entry name" value="YVTN repeat-like/Quinoprotein amine dehydrogenase"/>
    <property type="match status" value="1"/>
</dbReference>
<dbReference type="Pfam" id="PF00400">
    <property type="entry name" value="WD40"/>
    <property type="match status" value="1"/>
</dbReference>
<dbReference type="Proteomes" id="UP000800035">
    <property type="component" value="Unassembled WGS sequence"/>
</dbReference>
<accession>A0A6A5U3I0</accession>
<proteinExistence type="predicted"/>